<feature type="signal peptide" evidence="1">
    <location>
        <begin position="1"/>
        <end position="21"/>
    </location>
</feature>
<evidence type="ECO:0000256" key="1">
    <source>
        <dbReference type="SAM" id="SignalP"/>
    </source>
</evidence>
<organism evidence="2">
    <name type="scientific">Anopheles darlingi</name>
    <name type="common">Mosquito</name>
    <dbReference type="NCBI Taxonomy" id="43151"/>
    <lineage>
        <taxon>Eukaryota</taxon>
        <taxon>Metazoa</taxon>
        <taxon>Ecdysozoa</taxon>
        <taxon>Arthropoda</taxon>
        <taxon>Hexapoda</taxon>
        <taxon>Insecta</taxon>
        <taxon>Pterygota</taxon>
        <taxon>Neoptera</taxon>
        <taxon>Endopterygota</taxon>
        <taxon>Diptera</taxon>
        <taxon>Nematocera</taxon>
        <taxon>Culicoidea</taxon>
        <taxon>Culicidae</taxon>
        <taxon>Anophelinae</taxon>
        <taxon>Anopheles</taxon>
    </lineage>
</organism>
<dbReference type="AlphaFoldDB" id="A0A2M4D828"/>
<protein>
    <submittedName>
        <fullName evidence="2">Putative secreted protein</fullName>
    </submittedName>
</protein>
<dbReference type="EMBL" id="GGFL01009528">
    <property type="protein sequence ID" value="MBW73706.1"/>
    <property type="molecule type" value="Transcribed_RNA"/>
</dbReference>
<keyword evidence="1" id="KW-0732">Signal</keyword>
<proteinExistence type="predicted"/>
<name>A0A2M4D828_ANODA</name>
<accession>A0A2M4D828</accession>
<sequence>MAAVSLRFMLFMLVLMNLVRSGKHSAFGGRSKIGNHSDLCRFSGPFSGSLQVNKDDSSVFTITAVNRNLILRLIRCKYQRHFALVYGTITFQVMKVQNMLRVHS</sequence>
<evidence type="ECO:0000313" key="2">
    <source>
        <dbReference type="EMBL" id="MBW73706.1"/>
    </source>
</evidence>
<reference evidence="2" key="1">
    <citation type="submission" date="2018-01" db="EMBL/GenBank/DDBJ databases">
        <title>An insight into the sialome of Amazonian anophelines.</title>
        <authorList>
            <person name="Ribeiro J.M."/>
            <person name="Scarpassa V."/>
            <person name="Calvo E."/>
        </authorList>
    </citation>
    <scope>NUCLEOTIDE SEQUENCE</scope>
</reference>
<feature type="chain" id="PRO_5014663116" evidence="1">
    <location>
        <begin position="22"/>
        <end position="104"/>
    </location>
</feature>